<dbReference type="VEuPathDB" id="TriTrypDB:LdCL_340034000"/>
<comment type="caution">
    <text evidence="1">The sequence shown here is derived from an EMBL/GenBank/DDBJ whole genome shotgun (WGS) entry which is preliminary data.</text>
</comment>
<accession>A0A504X115</accession>
<dbReference type="PANTHER" id="PTHR34157">
    <property type="entry name" value="TUZIN"/>
    <property type="match status" value="1"/>
</dbReference>
<organism evidence="1 2">
    <name type="scientific">Leishmania donovani</name>
    <dbReference type="NCBI Taxonomy" id="5661"/>
    <lineage>
        <taxon>Eukaryota</taxon>
        <taxon>Discoba</taxon>
        <taxon>Euglenozoa</taxon>
        <taxon>Kinetoplastea</taxon>
        <taxon>Metakinetoplastina</taxon>
        <taxon>Trypanosomatida</taxon>
        <taxon>Trypanosomatidae</taxon>
        <taxon>Leishmaniinae</taxon>
        <taxon>Leishmania</taxon>
    </lineage>
</organism>
<dbReference type="EMBL" id="RHLC01000006">
    <property type="protein sequence ID" value="TPP42731.1"/>
    <property type="molecule type" value="Genomic_DNA"/>
</dbReference>
<sequence length="493" mass="53494">MVLREDVRVSEEFVRRLEDPAQGSCLEAAASRWVEGARARCREKERVRTWDALRQTCFLRVRTAEFQASHLPLRRRRLRIAPGLSAGVAAVDAAVVRAALRAERRRRAKSCGKVYARGRGRNEMLRLRPDYAALDGWPWLGAVCNAGGLSAIPVLGMSKLVRRLPACGVQAHFAVWGKQQGVACDGDASGVCLGGRAVKVLRAEPTGSLTLDPLRRVLRRLWLRVGPHATAQQAAADDRRCARPLRRRDIERMGTRAPLFVWSCKGRVAHRRTYPGRFAARTLCVRVPPAGATTIDVAVCGSDASNDDDAPIAQHTVALWATPRSLRAVGGRCAAPQPAREETVGVVVDVCGREDALRGVIKALGVPAVEACHDLLGVMSASCCTAASMLNTETRVAVLRPRAADILRRVWSGALTLACGRRMCHIVAVLPPESLAVASTLLPLLDLSTDPSHWSQAAEGRAALRGMALCDPVGCAWLLGHKLLCCASRCWWL</sequence>
<reference evidence="2" key="1">
    <citation type="submission" date="2019-02" db="EMBL/GenBank/DDBJ databases">
        <title>FDA dAtabase for Regulatory Grade micrObial Sequences (FDA-ARGOS): Supporting development and validation of Infectious Disease Dx tests.</title>
        <authorList>
            <person name="Duncan R."/>
            <person name="Fisher C."/>
            <person name="Tallon L."/>
            <person name="Sadzewicz L."/>
            <person name="Sengamalay N."/>
            <person name="Ott S."/>
            <person name="Godinez A."/>
            <person name="Nagaraj S."/>
            <person name="Vavikolanu K."/>
            <person name="Nadendla S."/>
            <person name="Aluvathingal J."/>
            <person name="Sichtig H."/>
        </authorList>
    </citation>
    <scope>NUCLEOTIDE SEQUENCE [LARGE SCALE GENOMIC DNA]</scope>
    <source>
        <strain evidence="2">FDAARGOS_361</strain>
    </source>
</reference>
<gene>
    <name evidence="1" type="ORF">CGC21_12080</name>
</gene>
<name>A0A504X115_LEIDO</name>
<protein>
    <submittedName>
        <fullName evidence="1">Uncharacterized protein</fullName>
    </submittedName>
</protein>
<dbReference type="Proteomes" id="UP000318447">
    <property type="component" value="Unassembled WGS sequence"/>
</dbReference>
<dbReference type="PANTHER" id="PTHR34157:SF2">
    <property type="entry name" value="TUZIN"/>
    <property type="match status" value="1"/>
</dbReference>
<dbReference type="AlphaFoldDB" id="A0A504X115"/>
<evidence type="ECO:0000313" key="1">
    <source>
        <dbReference type="EMBL" id="TPP42731.1"/>
    </source>
</evidence>
<evidence type="ECO:0000313" key="2">
    <source>
        <dbReference type="Proteomes" id="UP000318447"/>
    </source>
</evidence>
<proteinExistence type="predicted"/>